<dbReference type="PROSITE" id="PS50045">
    <property type="entry name" value="SIGMA54_INTERACT_4"/>
    <property type="match status" value="1"/>
</dbReference>
<evidence type="ECO:0000256" key="6">
    <source>
        <dbReference type="PROSITE-ProRule" id="PRU00169"/>
    </source>
</evidence>
<reference evidence="10 11" key="1">
    <citation type="submission" date="2020-08" db="EMBL/GenBank/DDBJ databases">
        <title>Genomic Encyclopedia of Type Strains, Phase IV (KMG-IV): sequencing the most valuable type-strain genomes for metagenomic binning, comparative biology and taxonomic classification.</title>
        <authorList>
            <person name="Goeker M."/>
        </authorList>
    </citation>
    <scope>NUCLEOTIDE SEQUENCE [LARGE SCALE GENOMIC DNA]</scope>
    <source>
        <strain evidence="10 11">DSM 29007</strain>
    </source>
</reference>
<evidence type="ECO:0000256" key="3">
    <source>
        <dbReference type="ARBA" id="ARBA00023015"/>
    </source>
</evidence>
<dbReference type="EMBL" id="JACHIA010000015">
    <property type="protein sequence ID" value="MBB6072491.1"/>
    <property type="molecule type" value="Genomic_DNA"/>
</dbReference>
<protein>
    <submittedName>
        <fullName evidence="10">DNA-binding NtrC family response regulator</fullName>
    </submittedName>
</protein>
<feature type="modified residue" description="4-aspartylphosphate" evidence="6">
    <location>
        <position position="57"/>
    </location>
</feature>
<dbReference type="InterPro" id="IPR025944">
    <property type="entry name" value="Sigma_54_int_dom_CS"/>
</dbReference>
<proteinExistence type="predicted"/>
<dbReference type="GO" id="GO:0005524">
    <property type="term" value="F:ATP binding"/>
    <property type="evidence" value="ECO:0007669"/>
    <property type="project" value="UniProtKB-KW"/>
</dbReference>
<dbReference type="SUPFAM" id="SSF52172">
    <property type="entry name" value="CheY-like"/>
    <property type="match status" value="1"/>
</dbReference>
<keyword evidence="11" id="KW-1185">Reference proteome</keyword>
<dbReference type="PROSITE" id="PS50110">
    <property type="entry name" value="RESPONSE_REGULATORY"/>
    <property type="match status" value="1"/>
</dbReference>
<evidence type="ECO:0000313" key="10">
    <source>
        <dbReference type="EMBL" id="MBB6072491.1"/>
    </source>
</evidence>
<dbReference type="SUPFAM" id="SSF52540">
    <property type="entry name" value="P-loop containing nucleoside triphosphate hydrolases"/>
    <property type="match status" value="1"/>
</dbReference>
<dbReference type="RefSeq" id="WP_170038245.1">
    <property type="nucleotide sequence ID" value="NZ_JABDTL010000002.1"/>
</dbReference>
<dbReference type="SMART" id="SM00382">
    <property type="entry name" value="AAA"/>
    <property type="match status" value="1"/>
</dbReference>
<dbReference type="CDD" id="cd00009">
    <property type="entry name" value="AAA"/>
    <property type="match status" value="1"/>
</dbReference>
<dbReference type="Pfam" id="PF00158">
    <property type="entry name" value="Sigma54_activat"/>
    <property type="match status" value="1"/>
</dbReference>
<dbReference type="GO" id="GO:0006355">
    <property type="term" value="P:regulation of DNA-templated transcription"/>
    <property type="evidence" value="ECO:0007669"/>
    <property type="project" value="InterPro"/>
</dbReference>
<dbReference type="InterPro" id="IPR025943">
    <property type="entry name" value="Sigma_54_int_dom_ATP-bd_2"/>
</dbReference>
<evidence type="ECO:0000256" key="1">
    <source>
        <dbReference type="ARBA" id="ARBA00022741"/>
    </source>
</evidence>
<dbReference type="PROSITE" id="PS00688">
    <property type="entry name" value="SIGMA54_INTERACT_3"/>
    <property type="match status" value="1"/>
</dbReference>
<dbReference type="FunFam" id="3.40.50.300:FF:000006">
    <property type="entry name" value="DNA-binding transcriptional regulator NtrC"/>
    <property type="match status" value="1"/>
</dbReference>
<dbReference type="GO" id="GO:0043565">
    <property type="term" value="F:sequence-specific DNA binding"/>
    <property type="evidence" value="ECO:0007669"/>
    <property type="project" value="InterPro"/>
</dbReference>
<keyword evidence="5" id="KW-0804">Transcription</keyword>
<evidence type="ECO:0000256" key="4">
    <source>
        <dbReference type="ARBA" id="ARBA00023125"/>
    </source>
</evidence>
<dbReference type="Pfam" id="PF00072">
    <property type="entry name" value="Response_reg"/>
    <property type="match status" value="1"/>
</dbReference>
<dbReference type="PRINTS" id="PR01590">
    <property type="entry name" value="HTHFIS"/>
</dbReference>
<dbReference type="Gene3D" id="3.40.50.300">
    <property type="entry name" value="P-loop containing nucleotide triphosphate hydrolases"/>
    <property type="match status" value="1"/>
</dbReference>
<dbReference type="InterPro" id="IPR027417">
    <property type="entry name" value="P-loop_NTPase"/>
</dbReference>
<dbReference type="Proteomes" id="UP000582837">
    <property type="component" value="Unassembled WGS sequence"/>
</dbReference>
<evidence type="ECO:0000259" key="8">
    <source>
        <dbReference type="PROSITE" id="PS50045"/>
    </source>
</evidence>
<dbReference type="InterPro" id="IPR003593">
    <property type="entry name" value="AAA+_ATPase"/>
</dbReference>
<dbReference type="InterPro" id="IPR011006">
    <property type="entry name" value="CheY-like_superfamily"/>
</dbReference>
<dbReference type="PROSITE" id="PS00676">
    <property type="entry name" value="SIGMA54_INTERACT_2"/>
    <property type="match status" value="1"/>
</dbReference>
<dbReference type="AlphaFoldDB" id="A0A841H321"/>
<dbReference type="GO" id="GO:0000160">
    <property type="term" value="P:phosphorelay signal transduction system"/>
    <property type="evidence" value="ECO:0007669"/>
    <property type="project" value="InterPro"/>
</dbReference>
<dbReference type="InterPro" id="IPR009057">
    <property type="entry name" value="Homeodomain-like_sf"/>
</dbReference>
<dbReference type="InterPro" id="IPR002078">
    <property type="entry name" value="Sigma_54_int"/>
</dbReference>
<comment type="caution">
    <text evidence="10">The sequence shown here is derived from an EMBL/GenBank/DDBJ whole genome shotgun (WGS) entry which is preliminary data.</text>
</comment>
<evidence type="ECO:0000256" key="7">
    <source>
        <dbReference type="SAM" id="MobiDB-lite"/>
    </source>
</evidence>
<evidence type="ECO:0000259" key="9">
    <source>
        <dbReference type="PROSITE" id="PS50110"/>
    </source>
</evidence>
<keyword evidence="2" id="KW-0067">ATP-binding</keyword>
<dbReference type="PROSITE" id="PS00675">
    <property type="entry name" value="SIGMA54_INTERACT_1"/>
    <property type="match status" value="1"/>
</dbReference>
<organism evidence="10 11">
    <name type="scientific">Longimicrobium terrae</name>
    <dbReference type="NCBI Taxonomy" id="1639882"/>
    <lineage>
        <taxon>Bacteria</taxon>
        <taxon>Pseudomonadati</taxon>
        <taxon>Gemmatimonadota</taxon>
        <taxon>Longimicrobiia</taxon>
        <taxon>Longimicrobiales</taxon>
        <taxon>Longimicrobiaceae</taxon>
        <taxon>Longimicrobium</taxon>
    </lineage>
</organism>
<evidence type="ECO:0000256" key="5">
    <source>
        <dbReference type="ARBA" id="ARBA00023163"/>
    </source>
</evidence>
<dbReference type="InterPro" id="IPR025662">
    <property type="entry name" value="Sigma_54_int_dom_ATP-bd_1"/>
</dbReference>
<feature type="domain" description="Sigma-54 factor interaction" evidence="8">
    <location>
        <begin position="145"/>
        <end position="371"/>
    </location>
</feature>
<keyword evidence="4 10" id="KW-0238">DNA-binding</keyword>
<dbReference type="Gene3D" id="1.10.8.60">
    <property type="match status" value="1"/>
</dbReference>
<sequence length="462" mass="50670">MTDERGATVLVVDDDAPMRHTVVEVLLAHGYRAVPCAGAREAMEQMQTEGADLVVTDLRMPGMKGDALLREIREAFPEVPVIAVTAFGSVEDAMALTRAGAFDYLEKPFRTQPLLDSIERGLRESAPRREQARLQRSGGDHLDELVGSTPPMQSLFSRIARVALSPAPVLITGESGTGKELVARAVHKASHRRPLLTVNCGAIPDQLLESELFGHARGAFTGAATDKRGLFQAADGGTLFLDEIGEMPLSLQPKLLRVIESGEVRRVGDVNARQYNVRIIAATNRDLAAEVEEGRFREDLYWRLRVLHLELPPLRERAGDIPLIVDRFLRDSAARSGMRKTLTPAAVHLLAEFHWPGNVRQLRNTLESALVFAPGDEVGAEDFPDEIRRALGNREVVRSAAERGLSLAELERDYIFETLRRLGGNKSRAAEQLGIPRRTLYRRLDEYAAEGGKGPSGASSGG</sequence>
<dbReference type="InterPro" id="IPR002197">
    <property type="entry name" value="HTH_Fis"/>
</dbReference>
<dbReference type="SUPFAM" id="SSF46689">
    <property type="entry name" value="Homeodomain-like"/>
    <property type="match status" value="1"/>
</dbReference>
<keyword evidence="3" id="KW-0805">Transcription regulation</keyword>
<dbReference type="Gene3D" id="1.10.10.60">
    <property type="entry name" value="Homeodomain-like"/>
    <property type="match status" value="1"/>
</dbReference>
<evidence type="ECO:0000256" key="2">
    <source>
        <dbReference type="ARBA" id="ARBA00022840"/>
    </source>
</evidence>
<dbReference type="InterPro" id="IPR001789">
    <property type="entry name" value="Sig_transdc_resp-reg_receiver"/>
</dbReference>
<dbReference type="Pfam" id="PF25601">
    <property type="entry name" value="AAA_lid_14"/>
    <property type="match status" value="1"/>
</dbReference>
<feature type="compositionally biased region" description="Basic and acidic residues" evidence="7">
    <location>
        <begin position="125"/>
        <end position="144"/>
    </location>
</feature>
<keyword evidence="1" id="KW-0547">Nucleotide-binding</keyword>
<feature type="region of interest" description="Disordered" evidence="7">
    <location>
        <begin position="125"/>
        <end position="147"/>
    </location>
</feature>
<dbReference type="SMART" id="SM00448">
    <property type="entry name" value="REC"/>
    <property type="match status" value="1"/>
</dbReference>
<keyword evidence="6" id="KW-0597">Phosphoprotein</keyword>
<name>A0A841H321_9BACT</name>
<dbReference type="Gene3D" id="3.40.50.2300">
    <property type="match status" value="1"/>
</dbReference>
<dbReference type="InterPro" id="IPR058031">
    <property type="entry name" value="AAA_lid_NorR"/>
</dbReference>
<feature type="domain" description="Response regulatory" evidence="9">
    <location>
        <begin position="8"/>
        <end position="122"/>
    </location>
</feature>
<accession>A0A841H321</accession>
<gene>
    <name evidence="10" type="ORF">HNQ61_004153</name>
</gene>
<dbReference type="PANTHER" id="PTHR32071">
    <property type="entry name" value="TRANSCRIPTIONAL REGULATORY PROTEIN"/>
    <property type="match status" value="1"/>
</dbReference>
<evidence type="ECO:0000313" key="11">
    <source>
        <dbReference type="Proteomes" id="UP000582837"/>
    </source>
</evidence>
<dbReference type="Pfam" id="PF02954">
    <property type="entry name" value="HTH_8"/>
    <property type="match status" value="1"/>
</dbReference>